<organism evidence="7 8">
    <name type="scientific">Sistotremastrum niveocremeum HHB9708</name>
    <dbReference type="NCBI Taxonomy" id="1314777"/>
    <lineage>
        <taxon>Eukaryota</taxon>
        <taxon>Fungi</taxon>
        <taxon>Dikarya</taxon>
        <taxon>Basidiomycota</taxon>
        <taxon>Agaricomycotina</taxon>
        <taxon>Agaricomycetes</taxon>
        <taxon>Sistotremastrales</taxon>
        <taxon>Sistotremastraceae</taxon>
        <taxon>Sertulicium</taxon>
        <taxon>Sertulicium niveocremeum</taxon>
    </lineage>
</organism>
<feature type="domain" description="CENP-V/GFA" evidence="6">
    <location>
        <begin position="11"/>
        <end position="141"/>
    </location>
</feature>
<keyword evidence="2" id="KW-0479">Metal-binding</keyword>
<dbReference type="Pfam" id="PF04828">
    <property type="entry name" value="GFA"/>
    <property type="match status" value="1"/>
</dbReference>
<dbReference type="Proteomes" id="UP000076722">
    <property type="component" value="Unassembled WGS sequence"/>
</dbReference>
<keyword evidence="8" id="KW-1185">Reference proteome</keyword>
<protein>
    <recommendedName>
        <fullName evidence="6">CENP-V/GFA domain-containing protein</fullName>
    </recommendedName>
</protein>
<dbReference type="PANTHER" id="PTHR33337:SF40">
    <property type="entry name" value="CENP-V_GFA DOMAIN-CONTAINING PROTEIN-RELATED"/>
    <property type="match status" value="1"/>
</dbReference>
<dbReference type="AlphaFoldDB" id="A0A164MN89"/>
<dbReference type="PANTHER" id="PTHR33337">
    <property type="entry name" value="GFA DOMAIN-CONTAINING PROTEIN"/>
    <property type="match status" value="1"/>
</dbReference>
<dbReference type="InterPro" id="IPR011057">
    <property type="entry name" value="Mss4-like_sf"/>
</dbReference>
<dbReference type="Gene3D" id="3.90.1590.10">
    <property type="entry name" value="glutathione-dependent formaldehyde- activating enzyme (gfa)"/>
    <property type="match status" value="1"/>
</dbReference>
<dbReference type="PROSITE" id="PS51891">
    <property type="entry name" value="CENP_V_GFA"/>
    <property type="match status" value="1"/>
</dbReference>
<evidence type="ECO:0000256" key="2">
    <source>
        <dbReference type="ARBA" id="ARBA00022723"/>
    </source>
</evidence>
<dbReference type="GO" id="GO:0016846">
    <property type="term" value="F:carbon-sulfur lyase activity"/>
    <property type="evidence" value="ECO:0007669"/>
    <property type="project" value="InterPro"/>
</dbReference>
<evidence type="ECO:0000256" key="3">
    <source>
        <dbReference type="ARBA" id="ARBA00022833"/>
    </source>
</evidence>
<dbReference type="SUPFAM" id="SSF51316">
    <property type="entry name" value="Mss4-like"/>
    <property type="match status" value="1"/>
</dbReference>
<dbReference type="InterPro" id="IPR006913">
    <property type="entry name" value="CENP-V/GFA"/>
</dbReference>
<name>A0A164MN89_9AGAM</name>
<accession>A0A164MN89</accession>
<keyword evidence="4" id="KW-0456">Lyase</keyword>
<evidence type="ECO:0000313" key="8">
    <source>
        <dbReference type="Proteomes" id="UP000076722"/>
    </source>
</evidence>
<comment type="similarity">
    <text evidence="1">Belongs to the Gfa family.</text>
</comment>
<reference evidence="7 8" key="1">
    <citation type="journal article" date="2016" name="Mol. Biol. Evol.">
        <title>Comparative Genomics of Early-Diverging Mushroom-Forming Fungi Provides Insights into the Origins of Lignocellulose Decay Capabilities.</title>
        <authorList>
            <person name="Nagy L.G."/>
            <person name="Riley R."/>
            <person name="Tritt A."/>
            <person name="Adam C."/>
            <person name="Daum C."/>
            <person name="Floudas D."/>
            <person name="Sun H."/>
            <person name="Yadav J.S."/>
            <person name="Pangilinan J."/>
            <person name="Larsson K.H."/>
            <person name="Matsuura K."/>
            <person name="Barry K."/>
            <person name="Labutti K."/>
            <person name="Kuo R."/>
            <person name="Ohm R.A."/>
            <person name="Bhattacharya S.S."/>
            <person name="Shirouzu T."/>
            <person name="Yoshinaga Y."/>
            <person name="Martin F.M."/>
            <person name="Grigoriev I.V."/>
            <person name="Hibbett D.S."/>
        </authorList>
    </citation>
    <scope>NUCLEOTIDE SEQUENCE [LARGE SCALE GENOMIC DNA]</scope>
    <source>
        <strain evidence="7 8">HHB9708</strain>
    </source>
</reference>
<dbReference type="GO" id="GO:0046872">
    <property type="term" value="F:metal ion binding"/>
    <property type="evidence" value="ECO:0007669"/>
    <property type="project" value="UniProtKB-KW"/>
</dbReference>
<gene>
    <name evidence="7" type="ORF">SISNIDRAFT_420411</name>
</gene>
<sequence>MSNANHSEFLIRSSCLCSSIKFEIDVDLSKPPALISLCHCSNCKKFTGSVFQTTLTFLGTSLEFTSPPTTLKSYVDRNQASKNPLTRQFCLTCGSSLFCIDAKGEVESYLGLVDSVLIRESNTTDADDDVADGETNRTKWKEVGLEGLGRPWLEFYAKDRVKWCEGVQGSVKAPTKPGLEGNPPFESRVRPEGWH</sequence>
<feature type="region of interest" description="Disordered" evidence="5">
    <location>
        <begin position="171"/>
        <end position="195"/>
    </location>
</feature>
<evidence type="ECO:0000256" key="5">
    <source>
        <dbReference type="SAM" id="MobiDB-lite"/>
    </source>
</evidence>
<evidence type="ECO:0000313" key="7">
    <source>
        <dbReference type="EMBL" id="KZS86871.1"/>
    </source>
</evidence>
<keyword evidence="3" id="KW-0862">Zinc</keyword>
<proteinExistence type="inferred from homology"/>
<dbReference type="STRING" id="1314777.A0A164MN89"/>
<dbReference type="EMBL" id="KV419464">
    <property type="protein sequence ID" value="KZS86871.1"/>
    <property type="molecule type" value="Genomic_DNA"/>
</dbReference>
<evidence type="ECO:0000256" key="4">
    <source>
        <dbReference type="ARBA" id="ARBA00023239"/>
    </source>
</evidence>
<dbReference type="OrthoDB" id="9985472at2759"/>
<evidence type="ECO:0000259" key="6">
    <source>
        <dbReference type="PROSITE" id="PS51891"/>
    </source>
</evidence>
<evidence type="ECO:0000256" key="1">
    <source>
        <dbReference type="ARBA" id="ARBA00005495"/>
    </source>
</evidence>